<comment type="caution">
    <text evidence="2">The sequence shown here is derived from an EMBL/GenBank/DDBJ whole genome shotgun (WGS) entry which is preliminary data.</text>
</comment>
<dbReference type="PANTHER" id="PTHR43628:SF1">
    <property type="entry name" value="CHITIN SYNTHASE REGULATORY FACTOR 2-RELATED"/>
    <property type="match status" value="1"/>
</dbReference>
<dbReference type="InterPro" id="IPR000719">
    <property type="entry name" value="Prot_kinase_dom"/>
</dbReference>
<dbReference type="Gene3D" id="1.25.40.10">
    <property type="entry name" value="Tetratricopeptide repeat domain"/>
    <property type="match status" value="1"/>
</dbReference>
<dbReference type="InterPro" id="IPR011990">
    <property type="entry name" value="TPR-like_helical_dom_sf"/>
</dbReference>
<dbReference type="InterPro" id="IPR011009">
    <property type="entry name" value="Kinase-like_dom_sf"/>
</dbReference>
<accession>A0ABR2J2U1</accession>
<organism evidence="2 3">
    <name type="scientific">Tritrichomonas musculus</name>
    <dbReference type="NCBI Taxonomy" id="1915356"/>
    <lineage>
        <taxon>Eukaryota</taxon>
        <taxon>Metamonada</taxon>
        <taxon>Parabasalia</taxon>
        <taxon>Tritrichomonadida</taxon>
        <taxon>Tritrichomonadidae</taxon>
        <taxon>Tritrichomonas</taxon>
    </lineage>
</organism>
<evidence type="ECO:0000259" key="1">
    <source>
        <dbReference type="PROSITE" id="PS50011"/>
    </source>
</evidence>
<name>A0ABR2J2U1_9EUKA</name>
<dbReference type="SUPFAM" id="SSF56112">
    <property type="entry name" value="Protein kinase-like (PK-like)"/>
    <property type="match status" value="1"/>
</dbReference>
<gene>
    <name evidence="2" type="ORF">M9Y10_007269</name>
</gene>
<keyword evidence="3" id="KW-1185">Reference proteome</keyword>
<feature type="domain" description="Protein kinase" evidence="1">
    <location>
        <begin position="1"/>
        <end position="139"/>
    </location>
</feature>
<dbReference type="SMART" id="SM00671">
    <property type="entry name" value="SEL1"/>
    <property type="match status" value="5"/>
</dbReference>
<sequence>MEKCDIIFELLLTIRYLHSLGYIYRDLRLNNIIINHNKDAILIDFDRLIKYEEITETETENDIETKDFYSSFAAPETHKTYKSDIYSLGQVINHILNDEIQEDNYISDINSICQLCLNEKEEERPNISTAQSNLGLIYYEGKYVTRDINKAIHYYSLAANQSHADAQFYLGLIYYTCSGIQHNVKKGRYYIMLASKNGNRPANFTYGFLLHEGKSVERDIEEAVHYYKEASSFNIEFAKNNLGVIYRHGYGKTEGRTGNAIVYFEEAIRQKNDILSMYNLAHIYIYDDQDINKSIELLIRSSNIFDQSLYLLSIVVMKQFGFDVTLIQQEIQQRTEESSKLSTRVIQIIYEYELFEKSNLEYYYELFRNREFLYDFSLRAVLLSDLENANKKDVPKYPRIKDISAVFYEGFGEDIISSW</sequence>
<dbReference type="PROSITE" id="PS00109">
    <property type="entry name" value="PROTEIN_KINASE_TYR"/>
    <property type="match status" value="1"/>
</dbReference>
<dbReference type="InterPro" id="IPR052945">
    <property type="entry name" value="Mitotic_Regulator"/>
</dbReference>
<dbReference type="PROSITE" id="PS50011">
    <property type="entry name" value="PROTEIN_KINASE_DOM"/>
    <property type="match status" value="1"/>
</dbReference>
<protein>
    <recommendedName>
        <fullName evidence="1">Protein kinase domain-containing protein</fullName>
    </recommendedName>
</protein>
<dbReference type="Pfam" id="PF08238">
    <property type="entry name" value="Sel1"/>
    <property type="match status" value="5"/>
</dbReference>
<dbReference type="SUPFAM" id="SSF81901">
    <property type="entry name" value="HCP-like"/>
    <property type="match status" value="1"/>
</dbReference>
<proteinExistence type="predicted"/>
<dbReference type="EMBL" id="JAPFFF010000013">
    <property type="protein sequence ID" value="KAK8871537.1"/>
    <property type="molecule type" value="Genomic_DNA"/>
</dbReference>
<evidence type="ECO:0000313" key="2">
    <source>
        <dbReference type="EMBL" id="KAK8871537.1"/>
    </source>
</evidence>
<dbReference type="Proteomes" id="UP001470230">
    <property type="component" value="Unassembled WGS sequence"/>
</dbReference>
<dbReference type="Gene3D" id="1.10.510.10">
    <property type="entry name" value="Transferase(Phosphotransferase) domain 1"/>
    <property type="match status" value="1"/>
</dbReference>
<dbReference type="PANTHER" id="PTHR43628">
    <property type="entry name" value="ACTIVATOR OF C KINASE PROTEIN 1-RELATED"/>
    <property type="match status" value="1"/>
</dbReference>
<evidence type="ECO:0000313" key="3">
    <source>
        <dbReference type="Proteomes" id="UP001470230"/>
    </source>
</evidence>
<reference evidence="2 3" key="1">
    <citation type="submission" date="2024-04" db="EMBL/GenBank/DDBJ databases">
        <title>Tritrichomonas musculus Genome.</title>
        <authorList>
            <person name="Alves-Ferreira E."/>
            <person name="Grigg M."/>
            <person name="Lorenzi H."/>
            <person name="Galac M."/>
        </authorList>
    </citation>
    <scope>NUCLEOTIDE SEQUENCE [LARGE SCALE GENOMIC DNA]</scope>
    <source>
        <strain evidence="2 3">EAF2021</strain>
    </source>
</reference>
<dbReference type="InterPro" id="IPR006597">
    <property type="entry name" value="Sel1-like"/>
</dbReference>
<dbReference type="Pfam" id="PF00069">
    <property type="entry name" value="Pkinase"/>
    <property type="match status" value="1"/>
</dbReference>
<dbReference type="InterPro" id="IPR008266">
    <property type="entry name" value="Tyr_kinase_AS"/>
</dbReference>